<reference evidence="3 4" key="1">
    <citation type="journal article" date="2023" name="Microbiol. Resour. Announc.">
        <title>Complete Genome Sequence of Imperialibacter roseus strain P4T.</title>
        <authorList>
            <person name="Tizabi D.R."/>
            <person name="Bachvaroff T."/>
            <person name="Hill R.T."/>
        </authorList>
    </citation>
    <scope>NUCLEOTIDE SEQUENCE [LARGE SCALE GENOMIC DNA]</scope>
    <source>
        <strain evidence="3 4">P4T</strain>
    </source>
</reference>
<keyword evidence="1" id="KW-1133">Transmembrane helix</keyword>
<dbReference type="InterPro" id="IPR025411">
    <property type="entry name" value="DUF4136"/>
</dbReference>
<sequence>MYIVRRALHDGLQLVLANTCHHFIIHLQCPVKALYINADDTIKMMQKISLFLLLSAIYFGCSVKVVSFENPRTNFGKFEEYTLKRPMADNKDLTPEGKQFIASFENAINSEMKKRGYDLTYSPDLEVSYDIVSSRQRDTNVNRSPYYYNPWYYGNYYNVSQTNYTESIVIVEMKDAATGKTVWQGSLDLRYTRNSKKKDSIIPDAVERIFSDYPYLAGSNKKVEVEGKKKKR</sequence>
<organism evidence="3 4">
    <name type="scientific">Imperialibacter roseus</name>
    <dbReference type="NCBI Taxonomy" id="1324217"/>
    <lineage>
        <taxon>Bacteria</taxon>
        <taxon>Pseudomonadati</taxon>
        <taxon>Bacteroidota</taxon>
        <taxon>Cytophagia</taxon>
        <taxon>Cytophagales</taxon>
        <taxon>Flammeovirgaceae</taxon>
        <taxon>Imperialibacter</taxon>
    </lineage>
</organism>
<dbReference type="Gene3D" id="3.30.160.670">
    <property type="match status" value="1"/>
</dbReference>
<gene>
    <name evidence="3" type="ORF">RT717_12255</name>
</gene>
<accession>A0ABZ0J0E2</accession>
<feature type="transmembrane region" description="Helical" evidence="1">
    <location>
        <begin position="50"/>
        <end position="68"/>
    </location>
</feature>
<dbReference type="Proteomes" id="UP001302349">
    <property type="component" value="Chromosome"/>
</dbReference>
<keyword evidence="1" id="KW-0472">Membrane</keyword>
<dbReference type="RefSeq" id="WP_317492031.1">
    <property type="nucleotide sequence ID" value="NZ_CP136051.1"/>
</dbReference>
<keyword evidence="1" id="KW-0812">Transmembrane</keyword>
<evidence type="ECO:0000313" key="3">
    <source>
        <dbReference type="EMBL" id="WOK09412.1"/>
    </source>
</evidence>
<proteinExistence type="predicted"/>
<dbReference type="Pfam" id="PF13590">
    <property type="entry name" value="DUF4136"/>
    <property type="match status" value="1"/>
</dbReference>
<feature type="domain" description="DUF4136" evidence="2">
    <location>
        <begin position="70"/>
        <end position="215"/>
    </location>
</feature>
<dbReference type="EMBL" id="CP136051">
    <property type="protein sequence ID" value="WOK09412.1"/>
    <property type="molecule type" value="Genomic_DNA"/>
</dbReference>
<name>A0ABZ0J0E2_9BACT</name>
<keyword evidence="4" id="KW-1185">Reference proteome</keyword>
<evidence type="ECO:0000313" key="4">
    <source>
        <dbReference type="Proteomes" id="UP001302349"/>
    </source>
</evidence>
<evidence type="ECO:0000259" key="2">
    <source>
        <dbReference type="Pfam" id="PF13590"/>
    </source>
</evidence>
<protein>
    <submittedName>
        <fullName evidence="3">DUF4136 domain-containing protein</fullName>
    </submittedName>
</protein>
<evidence type="ECO:0000256" key="1">
    <source>
        <dbReference type="SAM" id="Phobius"/>
    </source>
</evidence>